<sequence>MKAELKKEGPGVMNLPIISFASNSERESMSSVQEYAEIHMDHAQEDKQENEEDHEYTQENIQERLAGQGKLTKKKASIPSLSLPQTPIRKFFDSMADTVECFPPNLQAEVRLKVCQLVTEAELRLYSQF</sequence>
<comment type="caution">
    <text evidence="3">The sequence shown here is derived from an EMBL/GenBank/DDBJ whole genome shotgun (WGS) entry which is preliminary data.</text>
</comment>
<feature type="region of interest" description="Disordered" evidence="1">
    <location>
        <begin position="29"/>
        <end position="79"/>
    </location>
</feature>
<keyword evidence="4" id="KW-1185">Reference proteome</keyword>
<dbReference type="InterPro" id="IPR004210">
    <property type="entry name" value="BESS_motif"/>
</dbReference>
<feature type="compositionally biased region" description="Basic and acidic residues" evidence="1">
    <location>
        <begin position="36"/>
        <end position="47"/>
    </location>
</feature>
<reference evidence="3 4" key="1">
    <citation type="journal article" date="2019" name="Commun. Biol.">
        <title>The bagworm genome reveals a unique fibroin gene that provides high tensile strength.</title>
        <authorList>
            <person name="Kono N."/>
            <person name="Nakamura H."/>
            <person name="Ohtoshi R."/>
            <person name="Tomita M."/>
            <person name="Numata K."/>
            <person name="Arakawa K."/>
        </authorList>
    </citation>
    <scope>NUCLEOTIDE SEQUENCE [LARGE SCALE GENOMIC DNA]</scope>
</reference>
<organism evidence="3 4">
    <name type="scientific">Eumeta variegata</name>
    <name type="common">Bagworm moth</name>
    <name type="synonym">Eumeta japonica</name>
    <dbReference type="NCBI Taxonomy" id="151549"/>
    <lineage>
        <taxon>Eukaryota</taxon>
        <taxon>Metazoa</taxon>
        <taxon>Ecdysozoa</taxon>
        <taxon>Arthropoda</taxon>
        <taxon>Hexapoda</taxon>
        <taxon>Insecta</taxon>
        <taxon>Pterygota</taxon>
        <taxon>Neoptera</taxon>
        <taxon>Endopterygota</taxon>
        <taxon>Lepidoptera</taxon>
        <taxon>Glossata</taxon>
        <taxon>Ditrysia</taxon>
        <taxon>Tineoidea</taxon>
        <taxon>Psychidae</taxon>
        <taxon>Oiketicinae</taxon>
        <taxon>Eumeta</taxon>
    </lineage>
</organism>
<dbReference type="OrthoDB" id="6487365at2759"/>
<gene>
    <name evidence="3" type="ORF">EVAR_103717_1</name>
</gene>
<evidence type="ECO:0000313" key="4">
    <source>
        <dbReference type="Proteomes" id="UP000299102"/>
    </source>
</evidence>
<proteinExistence type="predicted"/>
<accession>A0A4C1ZIZ8</accession>
<name>A0A4C1ZIZ8_EUMVA</name>
<feature type="domain" description="BESS" evidence="2">
    <location>
        <begin position="87"/>
        <end position="120"/>
    </location>
</feature>
<evidence type="ECO:0000313" key="3">
    <source>
        <dbReference type="EMBL" id="GBP87820.1"/>
    </source>
</evidence>
<dbReference type="Proteomes" id="UP000299102">
    <property type="component" value="Unassembled WGS sequence"/>
</dbReference>
<evidence type="ECO:0000256" key="1">
    <source>
        <dbReference type="SAM" id="MobiDB-lite"/>
    </source>
</evidence>
<dbReference type="GO" id="GO:0003677">
    <property type="term" value="F:DNA binding"/>
    <property type="evidence" value="ECO:0007669"/>
    <property type="project" value="InterPro"/>
</dbReference>
<dbReference type="EMBL" id="BGZK01001887">
    <property type="protein sequence ID" value="GBP87820.1"/>
    <property type="molecule type" value="Genomic_DNA"/>
</dbReference>
<dbReference type="Pfam" id="PF02944">
    <property type="entry name" value="BESS"/>
    <property type="match status" value="1"/>
</dbReference>
<evidence type="ECO:0000259" key="2">
    <source>
        <dbReference type="Pfam" id="PF02944"/>
    </source>
</evidence>
<dbReference type="AlphaFoldDB" id="A0A4C1ZIZ8"/>
<protein>
    <recommendedName>
        <fullName evidence="2">BESS domain-containing protein</fullName>
    </recommendedName>
</protein>